<dbReference type="PANTHER" id="PTHR30349">
    <property type="entry name" value="PHAGE INTEGRASE-RELATED"/>
    <property type="match status" value="1"/>
</dbReference>
<dbReference type="OrthoDB" id="9801717at2"/>
<dbReference type="KEGG" id="nse:NSE_0144"/>
<dbReference type="InterPro" id="IPR002104">
    <property type="entry name" value="Integrase_catalytic"/>
</dbReference>
<name>Q2GEQ3_EHRS3</name>
<dbReference type="Proteomes" id="UP000001942">
    <property type="component" value="Chromosome"/>
</dbReference>
<dbReference type="NCBIfam" id="NF001399">
    <property type="entry name" value="PRK00283.1"/>
    <property type="match status" value="1"/>
</dbReference>
<keyword evidence="1" id="KW-0159">Chromosome partition</keyword>
<dbReference type="InterPro" id="IPR010998">
    <property type="entry name" value="Integrase_recombinase_N"/>
</dbReference>
<dbReference type="PANTHER" id="PTHR30349:SF81">
    <property type="entry name" value="TYROSINE RECOMBINASE XERC"/>
    <property type="match status" value="1"/>
</dbReference>
<accession>Q2GEQ3</accession>
<dbReference type="SUPFAM" id="SSF56349">
    <property type="entry name" value="DNA breaking-rejoining enzymes"/>
    <property type="match status" value="1"/>
</dbReference>
<dbReference type="AlphaFoldDB" id="Q2GEQ3"/>
<dbReference type="InterPro" id="IPR013762">
    <property type="entry name" value="Integrase-like_cat_sf"/>
</dbReference>
<reference evidence="8 9" key="1">
    <citation type="journal article" date="2006" name="PLoS Genet.">
        <title>Comparative genomics of emerging human ehrlichiosis agents.</title>
        <authorList>
            <person name="Dunning Hotopp J.C."/>
            <person name="Lin M."/>
            <person name="Madupu R."/>
            <person name="Crabtree J."/>
            <person name="Angiuoli S.V."/>
            <person name="Eisen J.A."/>
            <person name="Seshadri R."/>
            <person name="Ren Q."/>
            <person name="Wu M."/>
            <person name="Utterback T.R."/>
            <person name="Smith S."/>
            <person name="Lewis M."/>
            <person name="Khouri H."/>
            <person name="Zhang C."/>
            <person name="Niu H."/>
            <person name="Lin Q."/>
            <person name="Ohashi N."/>
            <person name="Zhi N."/>
            <person name="Nelson W."/>
            <person name="Brinkac L.M."/>
            <person name="Dodson R.J."/>
            <person name="Rosovitz M.J."/>
            <person name="Sundaram J."/>
            <person name="Daugherty S.C."/>
            <person name="Davidsen T."/>
            <person name="Durkin A.S."/>
            <person name="Gwinn M."/>
            <person name="Haft D.H."/>
            <person name="Selengut J.D."/>
            <person name="Sullivan S.A."/>
            <person name="Zafar N."/>
            <person name="Zhou L."/>
            <person name="Benahmed F."/>
            <person name="Forberger H."/>
            <person name="Halpin R."/>
            <person name="Mulligan S."/>
            <person name="Robinson J."/>
            <person name="White O."/>
            <person name="Rikihisa Y."/>
            <person name="Tettelin H."/>
        </authorList>
    </citation>
    <scope>NUCLEOTIDE SEQUENCE [LARGE SCALE GENOMIC DNA]</scope>
    <source>
        <strain evidence="9">ATCC VR-367 / Miyayama</strain>
    </source>
</reference>
<dbReference type="Pfam" id="PF00589">
    <property type="entry name" value="Phage_integrase"/>
    <property type="match status" value="1"/>
</dbReference>
<proteinExistence type="predicted"/>
<dbReference type="RefSeq" id="WP_011451549.1">
    <property type="nucleotide sequence ID" value="NC_007798.1"/>
</dbReference>
<dbReference type="EMBL" id="CP000237">
    <property type="protein sequence ID" value="ABD46389.1"/>
    <property type="molecule type" value="Genomic_DNA"/>
</dbReference>
<dbReference type="InterPro" id="IPR044068">
    <property type="entry name" value="CB"/>
</dbReference>
<organism evidence="8 9">
    <name type="scientific">Ehrlichia sennetsu (strain ATCC VR-367 / Miyayama)</name>
    <name type="common">Neorickettsia sennetsu</name>
    <dbReference type="NCBI Taxonomy" id="222891"/>
    <lineage>
        <taxon>Bacteria</taxon>
        <taxon>Pseudomonadati</taxon>
        <taxon>Pseudomonadota</taxon>
        <taxon>Alphaproteobacteria</taxon>
        <taxon>Rickettsiales</taxon>
        <taxon>Anaplasmataceae</taxon>
        <taxon>Ehrlichia</taxon>
    </lineage>
</organism>
<dbReference type="PROSITE" id="PS51898">
    <property type="entry name" value="TYR_RECOMBINASE"/>
    <property type="match status" value="1"/>
</dbReference>
<feature type="domain" description="Core-binding (CB)" evidence="7">
    <location>
        <begin position="3"/>
        <end position="86"/>
    </location>
</feature>
<dbReference type="NCBIfam" id="NF040815">
    <property type="entry name" value="recomb_XerA_Arch"/>
    <property type="match status" value="1"/>
</dbReference>
<evidence type="ECO:0000259" key="7">
    <source>
        <dbReference type="PROSITE" id="PS51900"/>
    </source>
</evidence>
<evidence type="ECO:0000256" key="5">
    <source>
        <dbReference type="PROSITE-ProRule" id="PRU01248"/>
    </source>
</evidence>
<protein>
    <submittedName>
        <fullName evidence="8">Tyrosine recombinase XerD</fullName>
    </submittedName>
</protein>
<dbReference type="STRING" id="222891.NSE_0144"/>
<dbReference type="InterPro" id="IPR004107">
    <property type="entry name" value="Integrase_SAM-like_N"/>
</dbReference>
<evidence type="ECO:0000256" key="4">
    <source>
        <dbReference type="ARBA" id="ARBA00023172"/>
    </source>
</evidence>
<keyword evidence="2" id="KW-0229">DNA integration</keyword>
<evidence type="ECO:0000256" key="1">
    <source>
        <dbReference type="ARBA" id="ARBA00022829"/>
    </source>
</evidence>
<gene>
    <name evidence="8" type="primary">xerD</name>
    <name evidence="8" type="ordered locus">NSE_0144</name>
</gene>
<dbReference type="GO" id="GO:0006310">
    <property type="term" value="P:DNA recombination"/>
    <property type="evidence" value="ECO:0007669"/>
    <property type="project" value="UniProtKB-KW"/>
</dbReference>
<dbReference type="GO" id="GO:0007059">
    <property type="term" value="P:chromosome segregation"/>
    <property type="evidence" value="ECO:0007669"/>
    <property type="project" value="UniProtKB-KW"/>
</dbReference>
<dbReference type="Gene3D" id="1.10.150.130">
    <property type="match status" value="1"/>
</dbReference>
<dbReference type="HOGENOM" id="CLU_027562_9_0_5"/>
<feature type="domain" description="Tyr recombinase" evidence="6">
    <location>
        <begin position="107"/>
        <end position="290"/>
    </location>
</feature>
<sequence length="305" mass="35036">MQASDCKYVEQFLEKILVERNATLNTISSYRTDLRLLSTFLKKRGLKDASKENLYEYIANLRAQQLSNATIRRKIATFRQFFSFLYSEKISSTNPAQSLELPKKTLVLPRYLTKEEVFSLLTFLEAGQPATLRLYAILEILYSSGMRVSELINMKVSDIRPLLNGQQHIIIVGKGRKERILPFSKKAIQVLKLYLTSYQSNSPWLFPGAGRKDRPMSRQRLGQLLKELALKCKIDPKRISPHVIRHSFATHLLDNGMDIKVVQDLLGHAQITTTQIYTHISQHKLHKEIEAKHPLSSKEIGKTPF</sequence>
<dbReference type="GO" id="GO:0015074">
    <property type="term" value="P:DNA integration"/>
    <property type="evidence" value="ECO:0007669"/>
    <property type="project" value="UniProtKB-KW"/>
</dbReference>
<dbReference type="InterPro" id="IPR050090">
    <property type="entry name" value="Tyrosine_recombinase_XerCD"/>
</dbReference>
<evidence type="ECO:0000259" key="6">
    <source>
        <dbReference type="PROSITE" id="PS51898"/>
    </source>
</evidence>
<dbReference type="InterPro" id="IPR011010">
    <property type="entry name" value="DNA_brk_join_enz"/>
</dbReference>
<dbReference type="PROSITE" id="PS51900">
    <property type="entry name" value="CB"/>
    <property type="match status" value="1"/>
</dbReference>
<keyword evidence="9" id="KW-1185">Reference proteome</keyword>
<evidence type="ECO:0000256" key="2">
    <source>
        <dbReference type="ARBA" id="ARBA00022908"/>
    </source>
</evidence>
<keyword evidence="3 5" id="KW-0238">DNA-binding</keyword>
<evidence type="ECO:0000313" key="9">
    <source>
        <dbReference type="Proteomes" id="UP000001942"/>
    </source>
</evidence>
<dbReference type="Gene3D" id="1.10.443.10">
    <property type="entry name" value="Intergrase catalytic core"/>
    <property type="match status" value="1"/>
</dbReference>
<dbReference type="GO" id="GO:0003677">
    <property type="term" value="F:DNA binding"/>
    <property type="evidence" value="ECO:0007669"/>
    <property type="project" value="UniProtKB-UniRule"/>
</dbReference>
<keyword evidence="4" id="KW-0233">DNA recombination</keyword>
<evidence type="ECO:0000313" key="8">
    <source>
        <dbReference type="EMBL" id="ABD46389.1"/>
    </source>
</evidence>
<evidence type="ECO:0000256" key="3">
    <source>
        <dbReference type="ARBA" id="ARBA00023125"/>
    </source>
</evidence>
<dbReference type="Pfam" id="PF02899">
    <property type="entry name" value="Phage_int_SAM_1"/>
    <property type="match status" value="1"/>
</dbReference>
<dbReference type="eggNOG" id="COG4974">
    <property type="taxonomic scope" value="Bacteria"/>
</dbReference>